<name>A0ABP9VBA8_9DEIO</name>
<evidence type="ECO:0000313" key="1">
    <source>
        <dbReference type="EMBL" id="GAA5502542.1"/>
    </source>
</evidence>
<sequence length="677" mass="74850">MLTVNVLGHTYLSRQGVPLALPGKSLALLTYLALETRPTHREVLADLLWEGPSALGNLRTELSKLRGLNIWLGPPRAPLLQLEADTDLMHWQSRLVGAKDWVLDDWLSILRGIPLSGLEDLGTPQYAEWLEGQRQRLDDIVERGLREAWDYESQLRQGGLVRIKQKAEQLGLSWPDLPDLGSAEARRAAPLHPALHQTWPSGLKWEPDPELVGAIGDIALEAANAPQAVLLGGRESSGRRMAVAAATQHRPWLRVELAATRDLTQFLSAFIMQLIPQLPEERRPDFRGLLADPLPEDRVGKLGLLLMELGQPVLLLVKNVEDLSTNLLVSLGFSLDWPIEMLFVLLSHPLSLPRLSMKLGQYLPQDRLHVLEMPPLTKERVVVESPQANVLQALCRGEGWLLATREQLPQPTPALPAKVKRALLLEVEQEVPEHRENLIKLARLPMPFTQAEAQTALVFDRLGTVRQALALNLLELVPEVVEVRMPERRALVAPPLKQMAFFSELMRQALAENGSSLDDGLSLAVPTFPLPSLNPLYELMVSAADVLGAGLPPLGQRGTARFAGGYFMHLEESVVRFYRCGSGKSPTLRLSWLNVPAGEVEVVGRLDHFEAADSRDFPLAVCDEHGDWSTDAAQLSGFGWFKLRGPACQGPLHLSLRAKEVVLTIRSLTVGGQPVAF</sequence>
<dbReference type="Proteomes" id="UP001458946">
    <property type="component" value="Unassembled WGS sequence"/>
</dbReference>
<dbReference type="InterPro" id="IPR036388">
    <property type="entry name" value="WH-like_DNA-bd_sf"/>
</dbReference>
<comment type="caution">
    <text evidence="1">The sequence shown here is derived from an EMBL/GenBank/DDBJ whole genome shotgun (WGS) entry which is preliminary data.</text>
</comment>
<evidence type="ECO:0008006" key="3">
    <source>
        <dbReference type="Google" id="ProtNLM"/>
    </source>
</evidence>
<protein>
    <recommendedName>
        <fullName evidence="3">Transcriptional regulator, SARP family</fullName>
    </recommendedName>
</protein>
<reference evidence="1 2" key="1">
    <citation type="submission" date="2024-02" db="EMBL/GenBank/DDBJ databases">
        <title>Deinococcus xinjiangensis NBRC 107630.</title>
        <authorList>
            <person name="Ichikawa N."/>
            <person name="Katano-Makiyama Y."/>
            <person name="Hidaka K."/>
        </authorList>
    </citation>
    <scope>NUCLEOTIDE SEQUENCE [LARGE SCALE GENOMIC DNA]</scope>
    <source>
        <strain evidence="1 2">NBRC 107630</strain>
    </source>
</reference>
<accession>A0ABP9VBA8</accession>
<dbReference type="Gene3D" id="1.10.10.10">
    <property type="entry name" value="Winged helix-like DNA-binding domain superfamily/Winged helix DNA-binding domain"/>
    <property type="match status" value="1"/>
</dbReference>
<gene>
    <name evidence="1" type="ORF">Dxin01_02286</name>
</gene>
<evidence type="ECO:0000313" key="2">
    <source>
        <dbReference type="Proteomes" id="UP001458946"/>
    </source>
</evidence>
<dbReference type="EMBL" id="BAABRN010000025">
    <property type="protein sequence ID" value="GAA5502542.1"/>
    <property type="molecule type" value="Genomic_DNA"/>
</dbReference>
<keyword evidence="2" id="KW-1185">Reference proteome</keyword>
<proteinExistence type="predicted"/>
<organism evidence="1 2">
    <name type="scientific">Deinococcus xinjiangensis</name>
    <dbReference type="NCBI Taxonomy" id="457454"/>
    <lineage>
        <taxon>Bacteria</taxon>
        <taxon>Thermotogati</taxon>
        <taxon>Deinococcota</taxon>
        <taxon>Deinococci</taxon>
        <taxon>Deinococcales</taxon>
        <taxon>Deinococcaceae</taxon>
        <taxon>Deinococcus</taxon>
    </lineage>
</organism>